<protein>
    <submittedName>
        <fullName evidence="1">Uncharacterized protein</fullName>
    </submittedName>
</protein>
<name>A0A814LKI1_9BILA</name>
<reference evidence="1" key="1">
    <citation type="submission" date="2021-02" db="EMBL/GenBank/DDBJ databases">
        <authorList>
            <person name="Nowell W R."/>
        </authorList>
    </citation>
    <scope>NUCLEOTIDE SEQUENCE</scope>
    <source>
        <strain evidence="1">Ploen Becks lab</strain>
    </source>
</reference>
<comment type="caution">
    <text evidence="1">The sequence shown here is derived from an EMBL/GenBank/DDBJ whole genome shotgun (WGS) entry which is preliminary data.</text>
</comment>
<keyword evidence="2" id="KW-1185">Reference proteome</keyword>
<proteinExistence type="predicted"/>
<evidence type="ECO:0000313" key="2">
    <source>
        <dbReference type="Proteomes" id="UP000663879"/>
    </source>
</evidence>
<dbReference type="Proteomes" id="UP000663879">
    <property type="component" value="Unassembled WGS sequence"/>
</dbReference>
<sequence length="112" mass="13339">MQKIAVDDTVLIDENPTFISLENSDSVLFVSDSQWLSISHIDFGLDRIERYYSQPFQLNAVFFWRLWQLNKLLRDDNSSIDPKFDQIFIIDSNQNHWILMTNIDRLEEIIKT</sequence>
<evidence type="ECO:0000313" key="1">
    <source>
        <dbReference type="EMBL" id="CAF1064515.1"/>
    </source>
</evidence>
<accession>A0A814LKI1</accession>
<dbReference type="AlphaFoldDB" id="A0A814LKI1"/>
<organism evidence="1 2">
    <name type="scientific">Brachionus calyciflorus</name>
    <dbReference type="NCBI Taxonomy" id="104777"/>
    <lineage>
        <taxon>Eukaryota</taxon>
        <taxon>Metazoa</taxon>
        <taxon>Spiralia</taxon>
        <taxon>Gnathifera</taxon>
        <taxon>Rotifera</taxon>
        <taxon>Eurotatoria</taxon>
        <taxon>Monogononta</taxon>
        <taxon>Pseudotrocha</taxon>
        <taxon>Ploima</taxon>
        <taxon>Brachionidae</taxon>
        <taxon>Brachionus</taxon>
    </lineage>
</organism>
<dbReference type="OrthoDB" id="10195887at2759"/>
<dbReference type="EMBL" id="CAJNOC010005877">
    <property type="protein sequence ID" value="CAF1064515.1"/>
    <property type="molecule type" value="Genomic_DNA"/>
</dbReference>
<gene>
    <name evidence="1" type="ORF">OXX778_LOCUS19436</name>
</gene>